<evidence type="ECO:0000256" key="1">
    <source>
        <dbReference type="ARBA" id="ARBA00005836"/>
    </source>
</evidence>
<keyword evidence="5" id="KW-1185">Reference proteome</keyword>
<dbReference type="PANTHER" id="PTHR43421">
    <property type="entry name" value="METALLOPROTEASE PMBA"/>
    <property type="match status" value="1"/>
</dbReference>
<feature type="domain" description="Metalloprotease TldD/E N-terminal" evidence="2">
    <location>
        <begin position="27"/>
        <end position="84"/>
    </location>
</feature>
<accession>A0ABS1T6C2</accession>
<dbReference type="RefSeq" id="WP_202746941.1">
    <property type="nucleotide sequence ID" value="NZ_JAESWC010000001.1"/>
</dbReference>
<gene>
    <name evidence="4" type="ORF">JK636_00840</name>
</gene>
<dbReference type="Pfam" id="PF19289">
    <property type="entry name" value="PmbA_TldD_3rd"/>
    <property type="match status" value="1"/>
</dbReference>
<evidence type="ECO:0000259" key="3">
    <source>
        <dbReference type="Pfam" id="PF19289"/>
    </source>
</evidence>
<comment type="similarity">
    <text evidence="1">Belongs to the peptidase U62 family.</text>
</comment>
<comment type="caution">
    <text evidence="4">The sequence shown here is derived from an EMBL/GenBank/DDBJ whole genome shotgun (WGS) entry which is preliminary data.</text>
</comment>
<organism evidence="4 5">
    <name type="scientific">Clostridium rhizosphaerae</name>
    <dbReference type="NCBI Taxonomy" id="2803861"/>
    <lineage>
        <taxon>Bacteria</taxon>
        <taxon>Bacillati</taxon>
        <taxon>Bacillota</taxon>
        <taxon>Clostridia</taxon>
        <taxon>Eubacteriales</taxon>
        <taxon>Clostridiaceae</taxon>
        <taxon>Clostridium</taxon>
    </lineage>
</organism>
<feature type="domain" description="Metalloprotease TldD/E C-terminal" evidence="3">
    <location>
        <begin position="227"/>
        <end position="430"/>
    </location>
</feature>
<dbReference type="InterPro" id="IPR047657">
    <property type="entry name" value="PmbA"/>
</dbReference>
<dbReference type="PANTHER" id="PTHR43421:SF1">
    <property type="entry name" value="METALLOPROTEASE PMBA"/>
    <property type="match status" value="1"/>
</dbReference>
<dbReference type="InterPro" id="IPR045569">
    <property type="entry name" value="Metalloprtase-TldD/E_C"/>
</dbReference>
<dbReference type="EMBL" id="JAESWC010000001">
    <property type="protein sequence ID" value="MBL4934297.1"/>
    <property type="molecule type" value="Genomic_DNA"/>
</dbReference>
<evidence type="ECO:0000313" key="4">
    <source>
        <dbReference type="EMBL" id="MBL4934297.1"/>
    </source>
</evidence>
<dbReference type="InterPro" id="IPR036059">
    <property type="entry name" value="TldD/PmbA_sf"/>
</dbReference>
<reference evidence="4 5" key="1">
    <citation type="submission" date="2021-01" db="EMBL/GenBank/DDBJ databases">
        <title>Genome public.</title>
        <authorList>
            <person name="Liu C."/>
            <person name="Sun Q."/>
        </authorList>
    </citation>
    <scope>NUCLEOTIDE SEQUENCE [LARGE SCALE GENOMIC DNA]</scope>
    <source>
        <strain evidence="4 5">YIM B02515</strain>
    </source>
</reference>
<dbReference type="Proteomes" id="UP000632377">
    <property type="component" value="Unassembled WGS sequence"/>
</dbReference>
<evidence type="ECO:0000259" key="2">
    <source>
        <dbReference type="Pfam" id="PF01523"/>
    </source>
</evidence>
<protein>
    <submittedName>
        <fullName evidence="4">TldD/PmbA family protein</fullName>
    </submittedName>
</protein>
<dbReference type="InterPro" id="IPR002510">
    <property type="entry name" value="Metalloprtase-TldD/E_N"/>
</dbReference>
<proteinExistence type="inferred from homology"/>
<evidence type="ECO:0000313" key="5">
    <source>
        <dbReference type="Proteomes" id="UP000632377"/>
    </source>
</evidence>
<name>A0ABS1T6C2_9CLOT</name>
<dbReference type="Pfam" id="PF01523">
    <property type="entry name" value="PmbA_TldD_1st"/>
    <property type="match status" value="1"/>
</dbReference>
<dbReference type="InterPro" id="IPR035068">
    <property type="entry name" value="TldD/PmbA_N"/>
</dbReference>
<dbReference type="Gene3D" id="3.30.2290.10">
    <property type="entry name" value="PmbA/TldD superfamily"/>
    <property type="match status" value="1"/>
</dbReference>
<dbReference type="SUPFAM" id="SSF111283">
    <property type="entry name" value="Putative modulator of DNA gyrase, PmbA/TldD"/>
    <property type="match status" value="1"/>
</dbReference>
<sequence length="431" mass="47348">MIDREIVSYCLNSLKDFGADKAQCMLYRNKKYEMNVESGAISLLRTTLDTALVLTVIKDNKKGTISINKTDEASIKEAVKTVFELSSNSDADEAYDIAPYQAPKEFTNGDSEPVMDRMYDLLKSYIRTVKENYPSINLMDTIMSFDSGVMYLANSNGVNFKESTGVYNFSSMFAAKEGEKSSSFNASGSSMLKLEKELMDCGSVKTLLKQSVEQLDTKTLEGKFQGDVIITPDCLSELLNAYIDTFLRDGSLISGTSILKDKLNEKVASEVLSIHSKPVSKEISDGYHVTSEGFEAEDVTIIDTGILKSFMLSNYGSKKTGRERAKNEGGCYVIDPGTESFNDIVKGIEKGILLARFSGGQPSSNGDFSGVAKNSYYIENGEIKYPISETMVSGNLYEAFNNIRRISSETIDYGSTVLPYICVSGITISGK</sequence>